<keyword evidence="3" id="KW-0324">Glycolysis</keyword>
<accession>A0A9W6KIZ9</accession>
<dbReference type="InterPro" id="IPR005952">
    <property type="entry name" value="Phosphogly_mut1"/>
</dbReference>
<evidence type="ECO:0000256" key="4">
    <source>
        <dbReference type="ARBA" id="ARBA00023235"/>
    </source>
</evidence>
<gene>
    <name evidence="7" type="ORF">GCM10017581_041350</name>
</gene>
<dbReference type="Proteomes" id="UP001143480">
    <property type="component" value="Unassembled WGS sequence"/>
</dbReference>
<feature type="active site" description="Proton donor/acceptor" evidence="5">
    <location>
        <position position="82"/>
    </location>
</feature>
<comment type="caution">
    <text evidence="7">The sequence shown here is derived from an EMBL/GenBank/DDBJ whole genome shotgun (WGS) entry which is preliminary data.</text>
</comment>
<dbReference type="Pfam" id="PF00300">
    <property type="entry name" value="His_Phos_1"/>
    <property type="match status" value="1"/>
</dbReference>
<dbReference type="InterPro" id="IPR029033">
    <property type="entry name" value="His_PPase_superfam"/>
</dbReference>
<dbReference type="PANTHER" id="PTHR11931">
    <property type="entry name" value="PHOSPHOGLYCERATE MUTASE"/>
    <property type="match status" value="1"/>
</dbReference>
<dbReference type="AlphaFoldDB" id="A0A9W6KIZ9"/>
<keyword evidence="4" id="KW-0413">Isomerase</keyword>
<comment type="similarity">
    <text evidence="1">Belongs to the phosphoglycerate mutase family. BPG-dependent PGAM subfamily.</text>
</comment>
<evidence type="ECO:0000256" key="5">
    <source>
        <dbReference type="PIRSR" id="PIRSR613078-1"/>
    </source>
</evidence>
<dbReference type="InterPro" id="IPR013078">
    <property type="entry name" value="His_Pase_superF_clade-1"/>
</dbReference>
<reference evidence="7" key="1">
    <citation type="journal article" date="2014" name="Int. J. Syst. Evol. Microbiol.">
        <title>Complete genome sequence of Corynebacterium casei LMG S-19264T (=DSM 44701T), isolated from a smear-ripened cheese.</title>
        <authorList>
            <consortium name="US DOE Joint Genome Institute (JGI-PGF)"/>
            <person name="Walter F."/>
            <person name="Albersmeier A."/>
            <person name="Kalinowski J."/>
            <person name="Ruckert C."/>
        </authorList>
    </citation>
    <scope>NUCLEOTIDE SEQUENCE</scope>
    <source>
        <strain evidence="7">VKM Ac-1321</strain>
    </source>
</reference>
<dbReference type="RefSeq" id="WP_261959130.1">
    <property type="nucleotide sequence ID" value="NZ_BAAAXA010000001.1"/>
</dbReference>
<feature type="active site" description="Tele-phosphohistidine intermediate" evidence="5">
    <location>
        <position position="10"/>
    </location>
</feature>
<dbReference type="Gene3D" id="3.40.50.1240">
    <property type="entry name" value="Phosphoglycerate mutase-like"/>
    <property type="match status" value="1"/>
</dbReference>
<sequence>MAAEVVFETHSWSEDNDSGVASGWRPGRLSPRGRDLAIELGRRRRGGVDVVLSSDLRRAAETAELAFPDGTVPILYDWRLRECDYGDGNGMPAAQLHEHRERHLDEPYLNGESWRQAVRRVSGALRDIAERWDGQRVLIIGHVATRWALDHLAGGVPLEELIIADFGWREGWEYRLTV</sequence>
<feature type="binding site" evidence="6">
    <location>
        <begin position="82"/>
        <end position="85"/>
    </location>
    <ligand>
        <name>substrate</name>
    </ligand>
</feature>
<proteinExistence type="inferred from homology"/>
<evidence type="ECO:0000313" key="8">
    <source>
        <dbReference type="Proteomes" id="UP001143480"/>
    </source>
</evidence>
<protein>
    <recommendedName>
        <fullName evidence="2">phosphoglycerate mutase (2,3-diphosphoglycerate-dependent)</fullName>
        <ecNumber evidence="2">5.4.2.11</ecNumber>
    </recommendedName>
</protein>
<evidence type="ECO:0000313" key="7">
    <source>
        <dbReference type="EMBL" id="GLL02393.1"/>
    </source>
</evidence>
<evidence type="ECO:0000256" key="1">
    <source>
        <dbReference type="ARBA" id="ARBA00006717"/>
    </source>
</evidence>
<reference evidence="7" key="2">
    <citation type="submission" date="2023-01" db="EMBL/GenBank/DDBJ databases">
        <authorList>
            <person name="Sun Q."/>
            <person name="Evtushenko L."/>
        </authorList>
    </citation>
    <scope>NUCLEOTIDE SEQUENCE</scope>
    <source>
        <strain evidence="7">VKM Ac-1321</strain>
    </source>
</reference>
<dbReference type="CDD" id="cd07067">
    <property type="entry name" value="HP_PGM_like"/>
    <property type="match status" value="1"/>
</dbReference>
<dbReference type="GO" id="GO:0004619">
    <property type="term" value="F:phosphoglycerate mutase activity"/>
    <property type="evidence" value="ECO:0007669"/>
    <property type="project" value="UniProtKB-EC"/>
</dbReference>
<dbReference type="EMBL" id="BSFP01000023">
    <property type="protein sequence ID" value="GLL02393.1"/>
    <property type="molecule type" value="Genomic_DNA"/>
</dbReference>
<keyword evidence="8" id="KW-1185">Reference proteome</keyword>
<evidence type="ECO:0000256" key="6">
    <source>
        <dbReference type="PIRSR" id="PIRSR613078-2"/>
    </source>
</evidence>
<dbReference type="EC" id="5.4.2.11" evidence="2"/>
<feature type="binding site" evidence="6">
    <location>
        <position position="58"/>
    </location>
    <ligand>
        <name>substrate</name>
    </ligand>
</feature>
<dbReference type="SUPFAM" id="SSF53254">
    <property type="entry name" value="Phosphoglycerate mutase-like"/>
    <property type="match status" value="1"/>
</dbReference>
<dbReference type="GO" id="GO:0006096">
    <property type="term" value="P:glycolytic process"/>
    <property type="evidence" value="ECO:0007669"/>
    <property type="project" value="UniProtKB-KW"/>
</dbReference>
<name>A0A9W6KIZ9_9ACTN</name>
<evidence type="ECO:0000256" key="2">
    <source>
        <dbReference type="ARBA" id="ARBA00012028"/>
    </source>
</evidence>
<evidence type="ECO:0000256" key="3">
    <source>
        <dbReference type="ARBA" id="ARBA00023152"/>
    </source>
</evidence>
<organism evidence="7 8">
    <name type="scientific">Dactylosporangium matsuzakiense</name>
    <dbReference type="NCBI Taxonomy" id="53360"/>
    <lineage>
        <taxon>Bacteria</taxon>
        <taxon>Bacillati</taxon>
        <taxon>Actinomycetota</taxon>
        <taxon>Actinomycetes</taxon>
        <taxon>Micromonosporales</taxon>
        <taxon>Micromonosporaceae</taxon>
        <taxon>Dactylosporangium</taxon>
    </lineage>
</organism>